<evidence type="ECO:0000313" key="2">
    <source>
        <dbReference type="Proteomes" id="UP000218899"/>
    </source>
</evidence>
<dbReference type="AlphaFoldDB" id="A0A1B4V642"/>
<evidence type="ECO:0000313" key="1">
    <source>
        <dbReference type="EMBL" id="BAU49009.1"/>
    </source>
</evidence>
<gene>
    <name evidence="1" type="ORF">SVA_2461</name>
</gene>
<protein>
    <submittedName>
        <fullName evidence="1">Uncharacterized protein</fullName>
    </submittedName>
</protein>
<reference evidence="1 2" key="1">
    <citation type="submission" date="2015-08" db="EMBL/GenBank/DDBJ databases">
        <title>Complete genome sequence of Sulfurifustis variabilis.</title>
        <authorList>
            <person name="Miura A."/>
            <person name="Kojima H."/>
            <person name="Fukui M."/>
        </authorList>
    </citation>
    <scope>NUCLEOTIDE SEQUENCE [LARGE SCALE GENOMIC DNA]</scope>
    <source>
        <strain evidence="2">skN76</strain>
    </source>
</reference>
<accession>A0A1B4V642</accession>
<dbReference type="Proteomes" id="UP000218899">
    <property type="component" value="Chromosome"/>
</dbReference>
<name>A0A1B4V642_9GAMM</name>
<organism evidence="1 2">
    <name type="scientific">Sulfurifustis variabilis</name>
    <dbReference type="NCBI Taxonomy" id="1675686"/>
    <lineage>
        <taxon>Bacteria</taxon>
        <taxon>Pseudomonadati</taxon>
        <taxon>Pseudomonadota</taxon>
        <taxon>Gammaproteobacteria</taxon>
        <taxon>Acidiferrobacterales</taxon>
        <taxon>Acidiferrobacteraceae</taxon>
        <taxon>Sulfurifustis</taxon>
    </lineage>
</organism>
<keyword evidence="2" id="KW-1185">Reference proteome</keyword>
<dbReference type="EMBL" id="AP014936">
    <property type="protein sequence ID" value="BAU49009.1"/>
    <property type="molecule type" value="Genomic_DNA"/>
</dbReference>
<sequence>MPGEVDREDASDLLRIEDTVVFPTRWFHRSRTGAAGTAPPGGLRAALEEIRHRAGTGMRGS</sequence>
<dbReference type="KEGG" id="sva:SVA_2461"/>
<proteinExistence type="predicted"/>